<comment type="caution">
    <text evidence="3">The sequence shown here is derived from an EMBL/GenBank/DDBJ whole genome shotgun (WGS) entry which is preliminary data.</text>
</comment>
<dbReference type="RefSeq" id="WP_307527951.1">
    <property type="nucleotide sequence ID" value="NZ_JAUSZI010000002.1"/>
</dbReference>
<accession>A0ABU0T773</accession>
<evidence type="ECO:0000313" key="3">
    <source>
        <dbReference type="EMBL" id="MDQ1031660.1"/>
    </source>
</evidence>
<dbReference type="Proteomes" id="UP001230328">
    <property type="component" value="Unassembled WGS sequence"/>
</dbReference>
<feature type="compositionally biased region" description="Basic and acidic residues" evidence="1">
    <location>
        <begin position="1"/>
        <end position="11"/>
    </location>
</feature>
<dbReference type="EMBL" id="JAUSZI010000002">
    <property type="protein sequence ID" value="MDQ1031660.1"/>
    <property type="molecule type" value="Genomic_DNA"/>
</dbReference>
<organism evidence="3 4">
    <name type="scientific">Streptomyces umbrinus</name>
    <dbReference type="NCBI Taxonomy" id="67370"/>
    <lineage>
        <taxon>Bacteria</taxon>
        <taxon>Bacillati</taxon>
        <taxon>Actinomycetota</taxon>
        <taxon>Actinomycetes</taxon>
        <taxon>Kitasatosporales</taxon>
        <taxon>Streptomycetaceae</taxon>
        <taxon>Streptomyces</taxon>
        <taxon>Streptomyces phaeochromogenes group</taxon>
    </lineage>
</organism>
<feature type="region of interest" description="Disordered" evidence="1">
    <location>
        <begin position="1"/>
        <end position="27"/>
    </location>
</feature>
<protein>
    <recommendedName>
        <fullName evidence="2">Neprosin PEP catalytic domain-containing protein</fullName>
    </recommendedName>
</protein>
<dbReference type="Pfam" id="PF03080">
    <property type="entry name" value="Neprosin"/>
    <property type="match status" value="1"/>
</dbReference>
<gene>
    <name evidence="3" type="ORF">QF035_009242</name>
</gene>
<dbReference type="PROSITE" id="PS52045">
    <property type="entry name" value="NEPROSIN_PEP_CD"/>
    <property type="match status" value="1"/>
</dbReference>
<dbReference type="InterPro" id="IPR053168">
    <property type="entry name" value="Glutamic_endopeptidase"/>
</dbReference>
<dbReference type="PANTHER" id="PTHR31589">
    <property type="entry name" value="PROTEIN, PUTATIVE (DUF239)-RELATED-RELATED"/>
    <property type="match status" value="1"/>
</dbReference>
<name>A0ABU0T773_9ACTN</name>
<dbReference type="InterPro" id="IPR004314">
    <property type="entry name" value="Neprosin"/>
</dbReference>
<feature type="domain" description="Neprosin PEP catalytic" evidence="2">
    <location>
        <begin position="148"/>
        <end position="406"/>
    </location>
</feature>
<dbReference type="PANTHER" id="PTHR31589:SF110">
    <property type="entry name" value="PROTEIN, PUTATIVE (DUF239)-RELATED"/>
    <property type="match status" value="1"/>
</dbReference>
<evidence type="ECO:0000256" key="1">
    <source>
        <dbReference type="SAM" id="MobiDB-lite"/>
    </source>
</evidence>
<feature type="compositionally biased region" description="Basic and acidic residues" evidence="1">
    <location>
        <begin position="78"/>
        <end position="87"/>
    </location>
</feature>
<evidence type="ECO:0000313" key="4">
    <source>
        <dbReference type="Proteomes" id="UP001230328"/>
    </source>
</evidence>
<evidence type="ECO:0000259" key="2">
    <source>
        <dbReference type="PROSITE" id="PS52045"/>
    </source>
</evidence>
<keyword evidence="4" id="KW-1185">Reference proteome</keyword>
<feature type="region of interest" description="Disordered" evidence="1">
    <location>
        <begin position="55"/>
        <end position="114"/>
    </location>
</feature>
<reference evidence="3 4" key="1">
    <citation type="submission" date="2023-07" db="EMBL/GenBank/DDBJ databases">
        <title>Comparative genomics of wheat-associated soil bacteria to identify genetic determinants of phenazine resistance.</title>
        <authorList>
            <person name="Mouncey N."/>
        </authorList>
    </citation>
    <scope>NUCLEOTIDE SEQUENCE [LARGE SCALE GENOMIC DNA]</scope>
    <source>
        <strain evidence="3 4">V2I4</strain>
    </source>
</reference>
<proteinExistence type="predicted"/>
<sequence>MESGRIERNPDMPETPPLHPRSGRELEHDAAERLDEIRQYFKDQYAERNVVARTTTESGDALDWVPVESQGEPPYIEAADRPYDPDRPSSPQPFEAGQSREETGPPGTVPMLRKPLDRITPVGTLQDYLSKGIYAKRSTPPDDPGLALPRAATAVHKYAHAAQGVTNYGTEGFINTWRPYVQWSNEFSLGQLWEVRGSGAGTDLQTVEVGVQTYYDLYGDWYPHLFIFYTTNNYTQMGNYLGGYNRDVKGWEQLSSTVYPGIRVAESVYAGDQYDLAIKVMLYLNKWWIRIGNEWMGGYPTSLFNATGLRDQAASIDWGGEIVDDVANHPEATYTWMGSGRFPSEGWSRAAYMRNLTYQSDAAGTMKPVVGYPYVTNPNAYQISTDFTGTSTWGSHFYWGGPGGVE</sequence>